<evidence type="ECO:0000256" key="3">
    <source>
        <dbReference type="ARBA" id="ARBA00023163"/>
    </source>
</evidence>
<dbReference type="PANTHER" id="PTHR42756">
    <property type="entry name" value="TRANSCRIPTIONAL REGULATOR, MARR"/>
    <property type="match status" value="1"/>
</dbReference>
<dbReference type="Pfam" id="PF01047">
    <property type="entry name" value="MarR"/>
    <property type="match status" value="1"/>
</dbReference>
<dbReference type="PATRIC" id="fig|1423802.4.peg.796"/>
<dbReference type="RefSeq" id="WP_056978528.1">
    <property type="nucleotide sequence ID" value="NZ_AYZR01000009.1"/>
</dbReference>
<name>A0A0R2CNC8_9LACO</name>
<protein>
    <submittedName>
        <fullName evidence="5">Protease synthase and sporulation negative regulatory PAI 1 domain protein</fullName>
    </submittedName>
</protein>
<dbReference type="GO" id="GO:0003700">
    <property type="term" value="F:DNA-binding transcription factor activity"/>
    <property type="evidence" value="ECO:0007669"/>
    <property type="project" value="InterPro"/>
</dbReference>
<dbReference type="Gene3D" id="1.10.10.10">
    <property type="entry name" value="Winged helix-like DNA-binding domain superfamily/Winged helix DNA-binding domain"/>
    <property type="match status" value="1"/>
</dbReference>
<sequence length="158" mass="17823">MVEILRSLGNIARALDSISNIEFKPYELTKGQYLYLVRVCEQPGIISEELSTMLKVDRSTVARAIKKLESNGLVERRSSGTNKKNKHIFATERGLSIYPIIKAENDYSNQVALMGLSQAEKEQLARLLNQVEENVNGDWELVKKGGIRGYLKQDADHD</sequence>
<comment type="caution">
    <text evidence="5">The sequence shown here is derived from an EMBL/GenBank/DDBJ whole genome shotgun (WGS) entry which is preliminary data.</text>
</comment>
<dbReference type="PROSITE" id="PS01117">
    <property type="entry name" value="HTH_MARR_1"/>
    <property type="match status" value="1"/>
</dbReference>
<keyword evidence="5" id="KW-0378">Hydrolase</keyword>
<dbReference type="STRING" id="1423802.FC56_GL000785"/>
<evidence type="ECO:0000256" key="2">
    <source>
        <dbReference type="ARBA" id="ARBA00023125"/>
    </source>
</evidence>
<dbReference type="AlphaFoldDB" id="A0A0R2CNC8"/>
<evidence type="ECO:0000259" key="4">
    <source>
        <dbReference type="PROSITE" id="PS50995"/>
    </source>
</evidence>
<evidence type="ECO:0000313" key="6">
    <source>
        <dbReference type="Proteomes" id="UP000051256"/>
    </source>
</evidence>
<dbReference type="GO" id="GO:0008233">
    <property type="term" value="F:peptidase activity"/>
    <property type="evidence" value="ECO:0007669"/>
    <property type="project" value="UniProtKB-KW"/>
</dbReference>
<accession>A0A0R2CNC8</accession>
<dbReference type="Proteomes" id="UP000051256">
    <property type="component" value="Unassembled WGS sequence"/>
</dbReference>
<keyword evidence="3" id="KW-0804">Transcription</keyword>
<dbReference type="PRINTS" id="PR00598">
    <property type="entry name" value="HTHMARR"/>
</dbReference>
<keyword evidence="1" id="KW-0805">Transcription regulation</keyword>
<dbReference type="EMBL" id="AYZR01000009">
    <property type="protein sequence ID" value="KRM93121.1"/>
    <property type="molecule type" value="Genomic_DNA"/>
</dbReference>
<dbReference type="InterPro" id="IPR036390">
    <property type="entry name" value="WH_DNA-bd_sf"/>
</dbReference>
<dbReference type="InterPro" id="IPR023187">
    <property type="entry name" value="Tscrpt_reg_MarR-type_CS"/>
</dbReference>
<dbReference type="InterPro" id="IPR036388">
    <property type="entry name" value="WH-like_DNA-bd_sf"/>
</dbReference>
<evidence type="ECO:0000313" key="5">
    <source>
        <dbReference type="EMBL" id="KRM93121.1"/>
    </source>
</evidence>
<organism evidence="5 6">
    <name type="scientific">Lentilactobacillus senioris DSM 24302 = JCM 17472</name>
    <dbReference type="NCBI Taxonomy" id="1423802"/>
    <lineage>
        <taxon>Bacteria</taxon>
        <taxon>Bacillati</taxon>
        <taxon>Bacillota</taxon>
        <taxon>Bacilli</taxon>
        <taxon>Lactobacillales</taxon>
        <taxon>Lactobacillaceae</taxon>
        <taxon>Lentilactobacillus</taxon>
    </lineage>
</organism>
<reference evidence="5 6" key="1">
    <citation type="journal article" date="2015" name="Genome Announc.">
        <title>Expanding the biotechnology potential of lactobacilli through comparative genomics of 213 strains and associated genera.</title>
        <authorList>
            <person name="Sun Z."/>
            <person name="Harris H.M."/>
            <person name="McCann A."/>
            <person name="Guo C."/>
            <person name="Argimon S."/>
            <person name="Zhang W."/>
            <person name="Yang X."/>
            <person name="Jeffery I.B."/>
            <person name="Cooney J.C."/>
            <person name="Kagawa T.F."/>
            <person name="Liu W."/>
            <person name="Song Y."/>
            <person name="Salvetti E."/>
            <person name="Wrobel A."/>
            <person name="Rasinkangas P."/>
            <person name="Parkhill J."/>
            <person name="Rea M.C."/>
            <person name="O'Sullivan O."/>
            <person name="Ritari J."/>
            <person name="Douillard F.P."/>
            <person name="Paul Ross R."/>
            <person name="Yang R."/>
            <person name="Briner A.E."/>
            <person name="Felis G.E."/>
            <person name="de Vos W.M."/>
            <person name="Barrangou R."/>
            <person name="Klaenhammer T.R."/>
            <person name="Caufield P.W."/>
            <person name="Cui Y."/>
            <person name="Zhang H."/>
            <person name="O'Toole P.W."/>
        </authorList>
    </citation>
    <scope>NUCLEOTIDE SEQUENCE [LARGE SCALE GENOMIC DNA]</scope>
    <source>
        <strain evidence="5 6">DSM 24302</strain>
    </source>
</reference>
<gene>
    <name evidence="5" type="ORF">FC56_GL000785</name>
</gene>
<keyword evidence="5" id="KW-0645">Protease</keyword>
<dbReference type="PANTHER" id="PTHR42756:SF2">
    <property type="entry name" value="MARR FAMILY REGULATORY PROTEIN"/>
    <property type="match status" value="1"/>
</dbReference>
<dbReference type="SMART" id="SM00347">
    <property type="entry name" value="HTH_MARR"/>
    <property type="match status" value="1"/>
</dbReference>
<keyword evidence="6" id="KW-1185">Reference proteome</keyword>
<evidence type="ECO:0000256" key="1">
    <source>
        <dbReference type="ARBA" id="ARBA00023015"/>
    </source>
</evidence>
<dbReference type="PROSITE" id="PS50995">
    <property type="entry name" value="HTH_MARR_2"/>
    <property type="match status" value="1"/>
</dbReference>
<dbReference type="GO" id="GO:0006508">
    <property type="term" value="P:proteolysis"/>
    <property type="evidence" value="ECO:0007669"/>
    <property type="project" value="UniProtKB-KW"/>
</dbReference>
<dbReference type="GO" id="GO:0003677">
    <property type="term" value="F:DNA binding"/>
    <property type="evidence" value="ECO:0007669"/>
    <property type="project" value="UniProtKB-KW"/>
</dbReference>
<keyword evidence="2" id="KW-0238">DNA-binding</keyword>
<feature type="domain" description="HTH marR-type" evidence="4">
    <location>
        <begin position="1"/>
        <end position="133"/>
    </location>
</feature>
<proteinExistence type="predicted"/>
<dbReference type="SUPFAM" id="SSF46785">
    <property type="entry name" value="Winged helix' DNA-binding domain"/>
    <property type="match status" value="1"/>
</dbReference>
<dbReference type="InterPro" id="IPR000835">
    <property type="entry name" value="HTH_MarR-typ"/>
</dbReference>